<keyword evidence="4 9" id="KW-1133">Transmembrane helix</keyword>
<dbReference type="InterPro" id="IPR012160">
    <property type="entry name" value="LtaS-like"/>
</dbReference>
<feature type="transmembrane region" description="Helical" evidence="9">
    <location>
        <begin position="143"/>
        <end position="161"/>
    </location>
</feature>
<dbReference type="AlphaFoldDB" id="A0A1H6SS58"/>
<dbReference type="GO" id="GO:0046872">
    <property type="term" value="F:metal ion binding"/>
    <property type="evidence" value="ECO:0007669"/>
    <property type="project" value="UniProtKB-KW"/>
</dbReference>
<dbReference type="OrthoDB" id="9760224at2"/>
<keyword evidence="12" id="KW-1185">Reference proteome</keyword>
<feature type="domain" description="Sulfatase N-terminal" evidence="10">
    <location>
        <begin position="279"/>
        <end position="547"/>
    </location>
</feature>
<dbReference type="Proteomes" id="UP000242999">
    <property type="component" value="Unassembled WGS sequence"/>
</dbReference>
<feature type="active site" evidence="6">
    <location>
        <position position="327"/>
    </location>
</feature>
<dbReference type="EMBL" id="FNYH01000007">
    <property type="protein sequence ID" value="SEI68614.1"/>
    <property type="molecule type" value="Genomic_DNA"/>
</dbReference>
<keyword evidence="11" id="KW-0808">Transferase</keyword>
<evidence type="ECO:0000256" key="8">
    <source>
        <dbReference type="PIRSR" id="PIRSR005091-3"/>
    </source>
</evidence>
<dbReference type="InterPro" id="IPR050448">
    <property type="entry name" value="OpgB/LTA_synthase_biosynth"/>
</dbReference>
<evidence type="ECO:0000256" key="2">
    <source>
        <dbReference type="ARBA" id="ARBA00022475"/>
    </source>
</evidence>
<dbReference type="CDD" id="cd16015">
    <property type="entry name" value="LTA_synthase"/>
    <property type="match status" value="1"/>
</dbReference>
<dbReference type="PANTHER" id="PTHR47371:SF3">
    <property type="entry name" value="PHOSPHOGLYCEROL TRANSFERASE I"/>
    <property type="match status" value="1"/>
</dbReference>
<evidence type="ECO:0000256" key="5">
    <source>
        <dbReference type="ARBA" id="ARBA00023136"/>
    </source>
</evidence>
<comment type="subcellular location">
    <subcellularLocation>
        <location evidence="1">Cell membrane</location>
        <topology evidence="1">Multi-pass membrane protein</topology>
    </subcellularLocation>
</comment>
<dbReference type="SUPFAM" id="SSF53649">
    <property type="entry name" value="Alkaline phosphatase-like"/>
    <property type="match status" value="1"/>
</dbReference>
<dbReference type="Gene3D" id="3.30.1120.80">
    <property type="match status" value="1"/>
</dbReference>
<keyword evidence="7" id="KW-0479">Metal-binding</keyword>
<dbReference type="PANTHER" id="PTHR47371">
    <property type="entry name" value="LIPOTEICHOIC ACID SYNTHASE"/>
    <property type="match status" value="1"/>
</dbReference>
<feature type="binding site" evidence="8">
    <location>
        <position position="496"/>
    </location>
    <ligand>
        <name>Mn(2+)</name>
        <dbReference type="ChEBI" id="CHEBI:29035"/>
    </ligand>
</feature>
<reference evidence="12" key="1">
    <citation type="submission" date="2016-10" db="EMBL/GenBank/DDBJ databases">
        <authorList>
            <person name="Varghese N."/>
            <person name="Submissions S."/>
        </authorList>
    </citation>
    <scope>NUCLEOTIDE SEQUENCE [LARGE SCALE GENOMIC DNA]</scope>
    <source>
        <strain evidence="12">DSM 7165</strain>
    </source>
</reference>
<dbReference type="PIRSF" id="PIRSF005091">
    <property type="entry name" value="Mmb_sulf_HI1246"/>
    <property type="match status" value="1"/>
</dbReference>
<keyword evidence="2" id="KW-1003">Cell membrane</keyword>
<evidence type="ECO:0000259" key="10">
    <source>
        <dbReference type="Pfam" id="PF00884"/>
    </source>
</evidence>
<accession>A0A1H6SS58</accession>
<evidence type="ECO:0000256" key="9">
    <source>
        <dbReference type="SAM" id="Phobius"/>
    </source>
</evidence>
<protein>
    <submittedName>
        <fullName evidence="11">Phosphoglycerol transferase MdoB</fullName>
    </submittedName>
</protein>
<evidence type="ECO:0000256" key="4">
    <source>
        <dbReference type="ARBA" id="ARBA00022989"/>
    </source>
</evidence>
<dbReference type="Gene3D" id="3.40.720.10">
    <property type="entry name" value="Alkaline Phosphatase, subunit A"/>
    <property type="match status" value="1"/>
</dbReference>
<evidence type="ECO:0000256" key="7">
    <source>
        <dbReference type="PIRSR" id="PIRSR005091-2"/>
    </source>
</evidence>
<dbReference type="Pfam" id="PF00884">
    <property type="entry name" value="Sulfatase"/>
    <property type="match status" value="1"/>
</dbReference>
<keyword evidence="7" id="KW-0464">Manganese</keyword>
<feature type="transmembrane region" description="Helical" evidence="9">
    <location>
        <begin position="87"/>
        <end position="112"/>
    </location>
</feature>
<sequence>MIMKLYKDSRLSLLFWFSGFYFILMTCVRFGLVSFSFDQVEMTAHQYFQVFFYGILSDIGFLSYFIIPFILYIFLMPKKIWQTRVHYGLVYLVSFALIYASYFICVAEFLFWEEFSSRFNFIAVDYLVYRHEVSQNIQESYPVIWILGVILIFSLGTLALAKPSIKVSRYAKKTNFSTTFLLLCLPVVSYIALNQQSHQISQNRYLNELAANGPYQFVAAFRNNELKYQDFYLQTSSQVLAQNLQEEIKSYMPSSHWIKSPGLEIRHQVTPPNHPLGFKNLVLVTVESLSADFLGYFGNPQGLTPNLDQLASSGIVFSNTYATGSRTTRGLEAISLSIPPTPGRSLVKRPEQTTHYSIGSEFIQRGYDTKFFYGGRGYFDNMNSFFSHNGFRILDQTDLREEEIGFSNAWGVADEFLYHRLIKEANQDYQKGKNFFYYVMTTSNHRPYTFPKGRIDLPTGSREAAVKYTDWAIGDFITQAQQQPWFDDTLFVFIADHCASSAGRQDLEVSKHHIPWIMYAPKKLAPQDIQYMSSQIDVAPSIYALFGFKYTSQFFGYNVFSAKETPQLGRALIANYQYLGLLQDLGNQGTVLTYLKPQAQVTAIKHPRTQAEFIPTENWLVQRLLAYYQGAAELYEEHKLNWKLPYPVELRY</sequence>
<proteinExistence type="predicted"/>
<evidence type="ECO:0000313" key="12">
    <source>
        <dbReference type="Proteomes" id="UP000242999"/>
    </source>
</evidence>
<feature type="binding site" evidence="7">
    <location>
        <position position="445"/>
    </location>
    <ligand>
        <name>substrate</name>
    </ligand>
</feature>
<gene>
    <name evidence="11" type="ORF">SAMN05421831_107109</name>
</gene>
<dbReference type="GO" id="GO:0005886">
    <property type="term" value="C:plasma membrane"/>
    <property type="evidence" value="ECO:0007669"/>
    <property type="project" value="UniProtKB-SubCell"/>
</dbReference>
<evidence type="ECO:0000256" key="1">
    <source>
        <dbReference type="ARBA" id="ARBA00004651"/>
    </source>
</evidence>
<dbReference type="InterPro" id="IPR000917">
    <property type="entry name" value="Sulfatase_N"/>
</dbReference>
<keyword evidence="5 9" id="KW-0472">Membrane</keyword>
<name>A0A1H6SS58_9GAMM</name>
<feature type="binding site" evidence="8">
    <location>
        <position position="327"/>
    </location>
    <ligand>
        <name>Mn(2+)</name>
        <dbReference type="ChEBI" id="CHEBI:29035"/>
    </ligand>
</feature>
<feature type="transmembrane region" description="Helical" evidence="9">
    <location>
        <begin position="173"/>
        <end position="193"/>
    </location>
</feature>
<keyword evidence="3 9" id="KW-0812">Transmembrane</keyword>
<feature type="binding site" evidence="8">
    <location>
        <position position="287"/>
    </location>
    <ligand>
        <name>Mn(2+)</name>
        <dbReference type="ChEBI" id="CHEBI:29035"/>
    </ligand>
</feature>
<feature type="binding site" evidence="8">
    <location>
        <position position="497"/>
    </location>
    <ligand>
        <name>Mn(2+)</name>
        <dbReference type="ChEBI" id="CHEBI:29035"/>
    </ligand>
</feature>
<evidence type="ECO:0000313" key="11">
    <source>
        <dbReference type="EMBL" id="SEI68614.1"/>
    </source>
</evidence>
<dbReference type="GO" id="GO:0016740">
    <property type="term" value="F:transferase activity"/>
    <property type="evidence" value="ECO:0007669"/>
    <property type="project" value="UniProtKB-KW"/>
</dbReference>
<dbReference type="STRING" id="64971.SAMN05421831_107109"/>
<evidence type="ECO:0000256" key="6">
    <source>
        <dbReference type="PIRSR" id="PIRSR005091-1"/>
    </source>
</evidence>
<organism evidence="11 12">
    <name type="scientific">Allopseudospirillum japonicum</name>
    <dbReference type="NCBI Taxonomy" id="64971"/>
    <lineage>
        <taxon>Bacteria</taxon>
        <taxon>Pseudomonadati</taxon>
        <taxon>Pseudomonadota</taxon>
        <taxon>Gammaproteobacteria</taxon>
        <taxon>Oceanospirillales</taxon>
        <taxon>Oceanospirillaceae</taxon>
        <taxon>Allopseudospirillum</taxon>
    </lineage>
</organism>
<feature type="transmembrane region" description="Helical" evidence="9">
    <location>
        <begin position="52"/>
        <end position="75"/>
    </location>
</feature>
<dbReference type="InterPro" id="IPR017850">
    <property type="entry name" value="Alkaline_phosphatase_core_sf"/>
</dbReference>
<evidence type="ECO:0000256" key="3">
    <source>
        <dbReference type="ARBA" id="ARBA00022692"/>
    </source>
</evidence>
<feature type="transmembrane region" description="Helical" evidence="9">
    <location>
        <begin position="12"/>
        <end position="32"/>
    </location>
</feature>